<dbReference type="Proteomes" id="UP000053411">
    <property type="component" value="Unassembled WGS sequence"/>
</dbReference>
<feature type="domain" description="Cupin type-2" evidence="1">
    <location>
        <begin position="92"/>
        <end position="144"/>
    </location>
</feature>
<evidence type="ECO:0000259" key="1">
    <source>
        <dbReference type="Pfam" id="PF07883"/>
    </source>
</evidence>
<evidence type="ECO:0000313" key="3">
    <source>
        <dbReference type="Proteomes" id="UP000053411"/>
    </source>
</evidence>
<evidence type="ECO:0000313" key="2">
    <source>
        <dbReference type="EMBL" id="KIX99117.1"/>
    </source>
</evidence>
<dbReference type="InterPro" id="IPR047142">
    <property type="entry name" value="OryJ/VirC-like"/>
</dbReference>
<name>A0A0D2JZZ4_9EURO</name>
<organism evidence="2 3">
    <name type="scientific">Fonsecaea multimorphosa CBS 102226</name>
    <dbReference type="NCBI Taxonomy" id="1442371"/>
    <lineage>
        <taxon>Eukaryota</taxon>
        <taxon>Fungi</taxon>
        <taxon>Dikarya</taxon>
        <taxon>Ascomycota</taxon>
        <taxon>Pezizomycotina</taxon>
        <taxon>Eurotiomycetes</taxon>
        <taxon>Chaetothyriomycetidae</taxon>
        <taxon>Chaetothyriales</taxon>
        <taxon>Herpotrichiellaceae</taxon>
        <taxon>Fonsecaea</taxon>
    </lineage>
</organism>
<dbReference type="AlphaFoldDB" id="A0A0D2JZZ4"/>
<dbReference type="Gene3D" id="2.60.120.10">
    <property type="entry name" value="Jelly Rolls"/>
    <property type="match status" value="1"/>
</dbReference>
<dbReference type="PANTHER" id="PTHR36156">
    <property type="entry name" value="SLR2101 PROTEIN"/>
    <property type="match status" value="1"/>
</dbReference>
<dbReference type="InterPro" id="IPR014710">
    <property type="entry name" value="RmlC-like_jellyroll"/>
</dbReference>
<gene>
    <name evidence="2" type="ORF">Z520_04693</name>
</gene>
<dbReference type="SUPFAM" id="SSF51182">
    <property type="entry name" value="RmlC-like cupins"/>
    <property type="match status" value="1"/>
</dbReference>
<dbReference type="Pfam" id="PF07883">
    <property type="entry name" value="Cupin_2"/>
    <property type="match status" value="1"/>
</dbReference>
<reference evidence="2 3" key="1">
    <citation type="submission" date="2015-01" db="EMBL/GenBank/DDBJ databases">
        <title>The Genome Sequence of Fonsecaea multimorphosa CBS 102226.</title>
        <authorList>
            <consortium name="The Broad Institute Genomics Platform"/>
            <person name="Cuomo C."/>
            <person name="de Hoog S."/>
            <person name="Gorbushina A."/>
            <person name="Stielow B."/>
            <person name="Teixiera M."/>
            <person name="Abouelleil A."/>
            <person name="Chapman S.B."/>
            <person name="Priest M."/>
            <person name="Young S.K."/>
            <person name="Wortman J."/>
            <person name="Nusbaum C."/>
            <person name="Birren B."/>
        </authorList>
    </citation>
    <scope>NUCLEOTIDE SEQUENCE [LARGE SCALE GENOMIC DNA]</scope>
    <source>
        <strain evidence="2 3">CBS 102226</strain>
    </source>
</reference>
<accession>A0A0D2JZZ4</accession>
<keyword evidence="3" id="KW-1185">Reference proteome</keyword>
<dbReference type="CDD" id="cd02231">
    <property type="entry name" value="cupin_BLL6423-like"/>
    <property type="match status" value="1"/>
</dbReference>
<dbReference type="EMBL" id="KN848069">
    <property type="protein sequence ID" value="KIX99117.1"/>
    <property type="molecule type" value="Genomic_DNA"/>
</dbReference>
<dbReference type="VEuPathDB" id="FungiDB:Z520_04693"/>
<dbReference type="InterPro" id="IPR011051">
    <property type="entry name" value="RmlC_Cupin_sf"/>
</dbReference>
<dbReference type="InterPro" id="IPR013096">
    <property type="entry name" value="Cupin_2"/>
</dbReference>
<protein>
    <recommendedName>
        <fullName evidence="1">Cupin type-2 domain-containing protein</fullName>
    </recommendedName>
</protein>
<dbReference type="OrthoDB" id="5840532at2759"/>
<dbReference type="GeneID" id="27710439"/>
<proteinExistence type="predicted"/>
<dbReference type="RefSeq" id="XP_016633240.1">
    <property type="nucleotide sequence ID" value="XM_016775197.1"/>
</dbReference>
<sequence>MADNKHHHLITNLNDQGLSEFLDNVRKPSGQHTPFGFVSTIYGNSSLPPNLTADDDIQETQRYREQGLSANRITVDNGIVASVVQIKPSNLGGSSPMHRTRTLDFGIVVEGEVELTLDSGEIRRLKQGDTVIQRGTMHKWINITPNSGWATMFFVSLDAQEIKAAGAVLGESWGP</sequence>
<dbReference type="PANTHER" id="PTHR36156:SF2">
    <property type="entry name" value="CUPIN TYPE-2 DOMAIN-CONTAINING PROTEIN"/>
    <property type="match status" value="1"/>
</dbReference>